<dbReference type="Pfam" id="PF00905">
    <property type="entry name" value="Transpeptidase"/>
    <property type="match status" value="1"/>
</dbReference>
<evidence type="ECO:0000256" key="7">
    <source>
        <dbReference type="ARBA" id="ARBA00022801"/>
    </source>
</evidence>
<evidence type="ECO:0000256" key="3">
    <source>
        <dbReference type="ARBA" id="ARBA00022475"/>
    </source>
</evidence>
<gene>
    <name evidence="17" type="primary">spoVD_7</name>
    <name evidence="17" type="ORF">GALL_253990</name>
</gene>
<organism evidence="17">
    <name type="scientific">mine drainage metagenome</name>
    <dbReference type="NCBI Taxonomy" id="410659"/>
    <lineage>
        <taxon>unclassified sequences</taxon>
        <taxon>metagenomes</taxon>
        <taxon>ecological metagenomes</taxon>
    </lineage>
</organism>
<dbReference type="HAMAP" id="MF_02081">
    <property type="entry name" value="MrdA_transpept"/>
    <property type="match status" value="1"/>
</dbReference>
<dbReference type="GO" id="GO:0009252">
    <property type="term" value="P:peptidoglycan biosynthetic process"/>
    <property type="evidence" value="ECO:0007669"/>
    <property type="project" value="UniProtKB-KW"/>
</dbReference>
<dbReference type="InterPro" id="IPR050515">
    <property type="entry name" value="Beta-lactam/transpept"/>
</dbReference>
<keyword evidence="10 14" id="KW-1133">Transmembrane helix</keyword>
<keyword evidence="5" id="KW-0645">Protease</keyword>
<keyword evidence="11 14" id="KW-0472">Membrane</keyword>
<feature type="transmembrane region" description="Helical" evidence="14">
    <location>
        <begin position="33"/>
        <end position="53"/>
    </location>
</feature>
<sequence>MHPTPTPTARCEATGLDTLKDLERELHRFRRRLLVALLGVLLAFSVLISRWVWLQVLRHRKYSLQARDNRIAIEPTPPSRGLILDRNGIVLADNYAAYTLEITPNRAPAGVDATLHALRQIIDITPTAERRFRSLLAQNRSFEPTPIRNRLSDAEVARFVAQRFRFPGVEVRAKLFRRYPLGSLGSHAIGYVGRIGPSEQARIAAGAQARNYQGADHIGKTGVELSYEAQLHGITGFDEVEVNAAGRPVRKLRSFAAVPGSSLVLSIDARLQKLAEDLYGDRTGACVVMDPRNGEVLALASMPMADPNLFVEGIDQADWTALNTDPHRPMLNRVLRGTFPPGSTYKPYLGVGALTLGVRTAGYTLHDPGFFMLGKHKFRDDIPGGHGLVDMHKAIAVSCDTYFYMVANDWGVDGMHDYTRQFGFGQPTGIDLPDEARGILPSKAWKRHAYRTPAQQRWYPGETISLGIGQGYNSFTPIQMANALATMASRGRRVKPRVVRMVEDMGTRRFAPTPIEVVERIDIPDAAWQLIHGGMVAVNAETDGTGYAVFHDAPYTSAGKTGTAQVFTVAQNQKYRAADLARNLRDHALYTCYAPAEDPVVCIALIVEHAGFGAASAAPIARRLLDFHLLGQYPDDAEITRISGRAPKPVAFRYASGRNGVPEVPGAKEPAARGPGSTPASAAASAPTQPIKPWPQPLAAAPTAGATLRAHCAGTPLFTRFRRAADRCDPDEGVPL</sequence>
<keyword evidence="9" id="KW-0573">Peptidoglycan synthesis</keyword>
<dbReference type="Pfam" id="PF03717">
    <property type="entry name" value="PBP_dimer"/>
    <property type="match status" value="1"/>
</dbReference>
<comment type="caution">
    <text evidence="17">The sequence shown here is derived from an EMBL/GenBank/DDBJ whole genome shotgun (WGS) entry which is preliminary data.</text>
</comment>
<dbReference type="GO" id="GO:0008658">
    <property type="term" value="F:penicillin binding"/>
    <property type="evidence" value="ECO:0007669"/>
    <property type="project" value="InterPro"/>
</dbReference>
<feature type="domain" description="Penicillin-binding protein dimerisation" evidence="16">
    <location>
        <begin position="76"/>
        <end position="252"/>
    </location>
</feature>
<dbReference type="PANTHER" id="PTHR30627">
    <property type="entry name" value="PEPTIDOGLYCAN D,D-TRANSPEPTIDASE"/>
    <property type="match status" value="1"/>
</dbReference>
<evidence type="ECO:0000256" key="10">
    <source>
        <dbReference type="ARBA" id="ARBA00022989"/>
    </source>
</evidence>
<reference evidence="17" key="1">
    <citation type="submission" date="2016-10" db="EMBL/GenBank/DDBJ databases">
        <title>Sequence of Gallionella enrichment culture.</title>
        <authorList>
            <person name="Poehlein A."/>
            <person name="Muehling M."/>
            <person name="Daniel R."/>
        </authorList>
    </citation>
    <scope>NUCLEOTIDE SEQUENCE</scope>
</reference>
<evidence type="ECO:0000259" key="15">
    <source>
        <dbReference type="Pfam" id="PF00905"/>
    </source>
</evidence>
<evidence type="ECO:0000256" key="1">
    <source>
        <dbReference type="ARBA" id="ARBA00004167"/>
    </source>
</evidence>
<dbReference type="SUPFAM" id="SSF56601">
    <property type="entry name" value="beta-lactamase/transpeptidase-like"/>
    <property type="match status" value="1"/>
</dbReference>
<proteinExistence type="inferred from homology"/>
<keyword evidence="12" id="KW-0961">Cell wall biogenesis/degradation</keyword>
<dbReference type="GO" id="GO:0071972">
    <property type="term" value="F:peptidoglycan L,D-transpeptidase activity"/>
    <property type="evidence" value="ECO:0007669"/>
    <property type="project" value="TreeGrafter"/>
</dbReference>
<dbReference type="InterPro" id="IPR036138">
    <property type="entry name" value="PBP_dimer_sf"/>
</dbReference>
<dbReference type="GO" id="GO:0006508">
    <property type="term" value="P:proteolysis"/>
    <property type="evidence" value="ECO:0007669"/>
    <property type="project" value="UniProtKB-KW"/>
</dbReference>
<evidence type="ECO:0000256" key="11">
    <source>
        <dbReference type="ARBA" id="ARBA00023136"/>
    </source>
</evidence>
<evidence type="ECO:0000256" key="8">
    <source>
        <dbReference type="ARBA" id="ARBA00022960"/>
    </source>
</evidence>
<evidence type="ECO:0000256" key="5">
    <source>
        <dbReference type="ARBA" id="ARBA00022670"/>
    </source>
</evidence>
<dbReference type="Gene3D" id="3.90.1310.10">
    <property type="entry name" value="Penicillin-binding protein 2a (Domain 2)"/>
    <property type="match status" value="1"/>
</dbReference>
<dbReference type="Gene3D" id="3.30.1390.30">
    <property type="entry name" value="Penicillin-binding protein 2a, domain 3"/>
    <property type="match status" value="1"/>
</dbReference>
<dbReference type="GO" id="GO:0009002">
    <property type="term" value="F:serine-type D-Ala-D-Ala carboxypeptidase activity"/>
    <property type="evidence" value="ECO:0007669"/>
    <property type="project" value="InterPro"/>
</dbReference>
<dbReference type="GO" id="GO:0008360">
    <property type="term" value="P:regulation of cell shape"/>
    <property type="evidence" value="ECO:0007669"/>
    <property type="project" value="UniProtKB-KW"/>
</dbReference>
<evidence type="ECO:0000256" key="4">
    <source>
        <dbReference type="ARBA" id="ARBA00022519"/>
    </source>
</evidence>
<keyword evidence="4" id="KW-0997">Cell inner membrane</keyword>
<dbReference type="InterPro" id="IPR005311">
    <property type="entry name" value="PBP_dimer"/>
</dbReference>
<feature type="region of interest" description="Disordered" evidence="13">
    <location>
        <begin position="657"/>
        <end position="703"/>
    </location>
</feature>
<evidence type="ECO:0000259" key="16">
    <source>
        <dbReference type="Pfam" id="PF03717"/>
    </source>
</evidence>
<keyword evidence="6 14" id="KW-0812">Transmembrane</keyword>
<keyword evidence="7" id="KW-0378">Hydrolase</keyword>
<dbReference type="EMBL" id="MLJW01000226">
    <property type="protein sequence ID" value="OIQ92661.1"/>
    <property type="molecule type" value="Genomic_DNA"/>
</dbReference>
<evidence type="ECO:0000256" key="14">
    <source>
        <dbReference type="SAM" id="Phobius"/>
    </source>
</evidence>
<evidence type="ECO:0000313" key="17">
    <source>
        <dbReference type="EMBL" id="OIQ92661.1"/>
    </source>
</evidence>
<feature type="compositionally biased region" description="Low complexity" evidence="13">
    <location>
        <begin position="672"/>
        <end position="688"/>
    </location>
</feature>
<name>A0A1J5RWZ9_9ZZZZ</name>
<evidence type="ECO:0000256" key="9">
    <source>
        <dbReference type="ARBA" id="ARBA00022984"/>
    </source>
</evidence>
<protein>
    <submittedName>
        <fullName evidence="17">Stage V sporulation protein D</fullName>
    </submittedName>
</protein>
<comment type="subcellular location">
    <subcellularLocation>
        <location evidence="2">Cell membrane</location>
    </subcellularLocation>
    <subcellularLocation>
        <location evidence="1">Membrane</location>
        <topology evidence="1">Single-pass membrane protein</topology>
    </subcellularLocation>
</comment>
<dbReference type="GO" id="GO:0071555">
    <property type="term" value="P:cell wall organization"/>
    <property type="evidence" value="ECO:0007669"/>
    <property type="project" value="UniProtKB-KW"/>
</dbReference>
<dbReference type="Gene3D" id="3.40.710.10">
    <property type="entry name" value="DD-peptidase/beta-lactamase superfamily"/>
    <property type="match status" value="1"/>
</dbReference>
<evidence type="ECO:0000256" key="2">
    <source>
        <dbReference type="ARBA" id="ARBA00004236"/>
    </source>
</evidence>
<keyword evidence="3" id="KW-1003">Cell membrane</keyword>
<dbReference type="AlphaFoldDB" id="A0A1J5RWZ9"/>
<dbReference type="InterPro" id="IPR001460">
    <property type="entry name" value="PCN-bd_Tpept"/>
</dbReference>
<feature type="domain" description="Penicillin-binding protein transpeptidase" evidence="15">
    <location>
        <begin position="284"/>
        <end position="625"/>
    </location>
</feature>
<accession>A0A1J5RWZ9</accession>
<dbReference type="SUPFAM" id="SSF56519">
    <property type="entry name" value="Penicillin binding protein dimerisation domain"/>
    <property type="match status" value="1"/>
</dbReference>
<dbReference type="InterPro" id="IPR012338">
    <property type="entry name" value="Beta-lactam/transpept-like"/>
</dbReference>
<dbReference type="GO" id="GO:0005886">
    <property type="term" value="C:plasma membrane"/>
    <property type="evidence" value="ECO:0007669"/>
    <property type="project" value="UniProtKB-SubCell"/>
</dbReference>
<evidence type="ECO:0000256" key="13">
    <source>
        <dbReference type="SAM" id="MobiDB-lite"/>
    </source>
</evidence>
<dbReference type="NCBIfam" id="TIGR03423">
    <property type="entry name" value="pbp2_mrdA"/>
    <property type="match status" value="1"/>
</dbReference>
<dbReference type="InterPro" id="IPR017790">
    <property type="entry name" value="Penicillin-binding_protein_2"/>
</dbReference>
<evidence type="ECO:0000256" key="6">
    <source>
        <dbReference type="ARBA" id="ARBA00022692"/>
    </source>
</evidence>
<dbReference type="PANTHER" id="PTHR30627:SF2">
    <property type="entry name" value="PEPTIDOGLYCAN D,D-TRANSPEPTIDASE MRDA"/>
    <property type="match status" value="1"/>
</dbReference>
<evidence type="ECO:0000256" key="12">
    <source>
        <dbReference type="ARBA" id="ARBA00023316"/>
    </source>
</evidence>
<keyword evidence="8" id="KW-0133">Cell shape</keyword>